<dbReference type="PANTHER" id="PTHR30504:SF4">
    <property type="entry name" value="GLUCANS BIOSYNTHESIS PROTEIN G"/>
    <property type="match status" value="1"/>
</dbReference>
<gene>
    <name evidence="8" type="primary">mdoG_2</name>
    <name evidence="8" type="ORF">SDC9_44391</name>
</gene>
<dbReference type="SUPFAM" id="SSF74650">
    <property type="entry name" value="Galactose mutarotase-like"/>
    <property type="match status" value="1"/>
</dbReference>
<dbReference type="FunFam" id="2.70.98.10:FF:000001">
    <property type="entry name" value="Glucans biosynthesis protein G"/>
    <property type="match status" value="1"/>
</dbReference>
<protein>
    <recommendedName>
        <fullName evidence="4">Glucans biosynthesis protein G</fullName>
    </recommendedName>
</protein>
<dbReference type="InterPro" id="IPR013783">
    <property type="entry name" value="Ig-like_fold"/>
</dbReference>
<accession>A0A644W3A8</accession>
<dbReference type="InterPro" id="IPR014756">
    <property type="entry name" value="Ig_E-set"/>
</dbReference>
<evidence type="ECO:0000256" key="4">
    <source>
        <dbReference type="ARBA" id="ARBA00015376"/>
    </source>
</evidence>
<sequence>MFPCAQHRRSYRLIAVAALLAAAFCLLPARSRASEPPSAPAEFHAFSFVDVKHKAEELASRPFEDPEGQVPDFLLNISYDQWRKIRFRPSESLWRKEGLPFEVQFFHPGLFYNRLVAVNVVDGGRAEKLTFSPSVFEYGDEEFASKVAGTPLDFAGFRIHYNLNTGKYKDEVAVFLGASYFRAVARDGQYGLSARGLAVDTALQSGEEFPYFREFWIEKPREDSDSITVHALLDSPSLAGAYTFTIIPGKETSMDTECVLFLRKDVQKLGIAPLTSMFLYGETENGRPGDYRPEVHDSDGLLIRTNSGEWIWRPLANLGRLALIPFPQENPAGFGLMQRDWIFDHYQDLEARYEKRPSLWIEPRGNWGRGWVELVEIPSELEIHDNMVAYWVPGKGAEKGPDGQPDGQPAGDPGKYPRTMAFAYRMRWLNPKEPLHSLGRVAATRMAAGNQEGTVRFVLDFEGGELQDLPADAGLTSVVTLDDGARLLEKQLHKNGATGGWRLVLTVALDPEGKFKTLFPTAPSRPRIRLSALLKKGENLPDPLTETWTYDLHP</sequence>
<dbReference type="UniPathway" id="UPA00637"/>
<evidence type="ECO:0000256" key="3">
    <source>
        <dbReference type="ARBA" id="ARBA00009284"/>
    </source>
</evidence>
<evidence type="ECO:0000256" key="5">
    <source>
        <dbReference type="ARBA" id="ARBA00022764"/>
    </source>
</evidence>
<evidence type="ECO:0000256" key="1">
    <source>
        <dbReference type="ARBA" id="ARBA00004418"/>
    </source>
</evidence>
<evidence type="ECO:0000256" key="2">
    <source>
        <dbReference type="ARBA" id="ARBA00005001"/>
    </source>
</evidence>
<dbReference type="GO" id="GO:0051274">
    <property type="term" value="P:beta-glucan biosynthetic process"/>
    <property type="evidence" value="ECO:0007669"/>
    <property type="project" value="TreeGrafter"/>
</dbReference>
<evidence type="ECO:0000313" key="8">
    <source>
        <dbReference type="EMBL" id="MPL98191.1"/>
    </source>
</evidence>
<dbReference type="PIRSF" id="PIRSF006281">
    <property type="entry name" value="MdoG"/>
    <property type="match status" value="1"/>
</dbReference>
<keyword evidence="5" id="KW-0574">Periplasm</keyword>
<reference evidence="8" key="1">
    <citation type="submission" date="2019-08" db="EMBL/GenBank/DDBJ databases">
        <authorList>
            <person name="Kucharzyk K."/>
            <person name="Murdoch R.W."/>
            <person name="Higgins S."/>
            <person name="Loffler F."/>
        </authorList>
    </citation>
    <scope>NUCLEOTIDE SEQUENCE</scope>
</reference>
<comment type="similarity">
    <text evidence="3">Belongs to the OpgD/OpgG family.</text>
</comment>
<evidence type="ECO:0000259" key="7">
    <source>
        <dbReference type="Pfam" id="PF04349"/>
    </source>
</evidence>
<comment type="pathway">
    <text evidence="2">Glycan metabolism; osmoregulated periplasmic glucan (OPG) biosynthesis.</text>
</comment>
<dbReference type="InterPro" id="IPR014438">
    <property type="entry name" value="Glucan_biosyn_MdoG/MdoD"/>
</dbReference>
<feature type="region of interest" description="Disordered" evidence="6">
    <location>
        <begin position="394"/>
        <end position="415"/>
    </location>
</feature>
<comment type="subcellular location">
    <subcellularLocation>
        <location evidence="1">Periplasm</location>
    </subcellularLocation>
</comment>
<dbReference type="Pfam" id="PF04349">
    <property type="entry name" value="MdoG"/>
    <property type="match status" value="1"/>
</dbReference>
<organism evidence="8">
    <name type="scientific">bioreactor metagenome</name>
    <dbReference type="NCBI Taxonomy" id="1076179"/>
    <lineage>
        <taxon>unclassified sequences</taxon>
        <taxon>metagenomes</taxon>
        <taxon>ecological metagenomes</taxon>
    </lineage>
</organism>
<dbReference type="GO" id="GO:0030246">
    <property type="term" value="F:carbohydrate binding"/>
    <property type="evidence" value="ECO:0007669"/>
    <property type="project" value="InterPro"/>
</dbReference>
<dbReference type="GO" id="GO:0030288">
    <property type="term" value="C:outer membrane-bounded periplasmic space"/>
    <property type="evidence" value="ECO:0007669"/>
    <property type="project" value="TreeGrafter"/>
</dbReference>
<dbReference type="EMBL" id="VSSQ01000595">
    <property type="protein sequence ID" value="MPL98191.1"/>
    <property type="molecule type" value="Genomic_DNA"/>
</dbReference>
<proteinExistence type="inferred from homology"/>
<dbReference type="SUPFAM" id="SSF81296">
    <property type="entry name" value="E set domains"/>
    <property type="match status" value="1"/>
</dbReference>
<dbReference type="InterPro" id="IPR014718">
    <property type="entry name" value="GH-type_carb-bd"/>
</dbReference>
<feature type="compositionally biased region" description="Low complexity" evidence="6">
    <location>
        <begin position="402"/>
        <end position="414"/>
    </location>
</feature>
<comment type="caution">
    <text evidence="8">The sequence shown here is derived from an EMBL/GenBank/DDBJ whole genome shotgun (WGS) entry which is preliminary data.</text>
</comment>
<dbReference type="InterPro" id="IPR007444">
    <property type="entry name" value="Glucan_biosyn_MdoG_C"/>
</dbReference>
<dbReference type="InterPro" id="IPR011013">
    <property type="entry name" value="Gal_mutarotase_sf_dom"/>
</dbReference>
<dbReference type="AlphaFoldDB" id="A0A644W3A8"/>
<evidence type="ECO:0000256" key="6">
    <source>
        <dbReference type="SAM" id="MobiDB-lite"/>
    </source>
</evidence>
<dbReference type="GO" id="GO:0003824">
    <property type="term" value="F:catalytic activity"/>
    <property type="evidence" value="ECO:0007669"/>
    <property type="project" value="InterPro"/>
</dbReference>
<dbReference type="Gene3D" id="2.60.40.10">
    <property type="entry name" value="Immunoglobulins"/>
    <property type="match status" value="1"/>
</dbReference>
<feature type="domain" description="Glucan biosynthesis periplasmic MdoG C-terminal" evidence="7">
    <location>
        <begin position="46"/>
        <end position="551"/>
    </location>
</feature>
<dbReference type="PANTHER" id="PTHR30504">
    <property type="entry name" value="GLUCANS BIOSYNTHESIS PROTEIN"/>
    <property type="match status" value="1"/>
</dbReference>
<name>A0A644W3A8_9ZZZZ</name>
<dbReference type="Gene3D" id="2.70.98.10">
    <property type="match status" value="1"/>
</dbReference>